<protein>
    <submittedName>
        <fullName evidence="1">Uncharacterized protein</fullName>
    </submittedName>
</protein>
<organism evidence="1 2">
    <name type="scientific">Celeribacter marinus</name>
    <dbReference type="NCBI Taxonomy" id="1397108"/>
    <lineage>
        <taxon>Bacteria</taxon>
        <taxon>Pseudomonadati</taxon>
        <taxon>Pseudomonadota</taxon>
        <taxon>Alphaproteobacteria</taxon>
        <taxon>Rhodobacterales</taxon>
        <taxon>Roseobacteraceae</taxon>
        <taxon>Celeribacter</taxon>
    </lineage>
</organism>
<reference evidence="1 2" key="1">
    <citation type="submission" date="2015-05" db="EMBL/GenBank/DDBJ databases">
        <authorList>
            <person name="Wang D.B."/>
            <person name="Wang M."/>
        </authorList>
    </citation>
    <scope>NUCLEOTIDE SEQUENCE [LARGE SCALE GENOMIC DNA]</scope>
    <source>
        <strain evidence="1 2">IMCC 12053</strain>
    </source>
</reference>
<evidence type="ECO:0000313" key="1">
    <source>
        <dbReference type="EMBL" id="ALI54806.1"/>
    </source>
</evidence>
<dbReference type="STRING" id="1397108.IMCC12053_858"/>
<dbReference type="AlphaFoldDB" id="A0A0N9ZEM2"/>
<dbReference type="EMBL" id="CP012023">
    <property type="protein sequence ID" value="ALI54806.1"/>
    <property type="molecule type" value="Genomic_DNA"/>
</dbReference>
<dbReference type="RefSeq" id="WP_062216024.1">
    <property type="nucleotide sequence ID" value="NZ_CP012023.1"/>
</dbReference>
<dbReference type="KEGG" id="cmar:IMCC12053_858"/>
<dbReference type="PATRIC" id="fig|1397108.4.peg.888"/>
<sequence>MNVCVFEVGYKVTKFGRHVVSCAQGAVGSSGLMSLGKLAVIAPLAFGAGINGAAHADPLPDEIALSSNLSGDINGELGSGYLISGDGLFGGNTSVTIGTNDA</sequence>
<gene>
    <name evidence="1" type="ORF">IMCC12053_858</name>
</gene>
<proteinExistence type="predicted"/>
<evidence type="ECO:0000313" key="2">
    <source>
        <dbReference type="Proteomes" id="UP000064920"/>
    </source>
</evidence>
<keyword evidence="2" id="KW-1185">Reference proteome</keyword>
<dbReference type="Proteomes" id="UP000064920">
    <property type="component" value="Chromosome"/>
</dbReference>
<accession>A0A0N9ZEM2</accession>
<name>A0A0N9ZEM2_9RHOB</name>